<dbReference type="PANTHER" id="PTHR33434:SF4">
    <property type="entry name" value="PHOSPHATASE PROTEIN"/>
    <property type="match status" value="1"/>
</dbReference>
<dbReference type="PANTHER" id="PTHR33434">
    <property type="entry name" value="DEGV DOMAIN-CONTAINING PROTEIN DR_1986-RELATED"/>
    <property type="match status" value="1"/>
</dbReference>
<dbReference type="Pfam" id="PF13684">
    <property type="entry name" value="FakA-like_C"/>
    <property type="match status" value="1"/>
</dbReference>
<proteinExistence type="predicted"/>
<comment type="caution">
    <text evidence="3">The sequence shown here is derived from an EMBL/GenBank/DDBJ whole genome shotgun (WGS) entry which is preliminary data.</text>
</comment>
<evidence type="ECO:0000256" key="1">
    <source>
        <dbReference type="SAM" id="MobiDB-lite"/>
    </source>
</evidence>
<name>A0A844EMY8_9LACO</name>
<organism evidence="3 4">
    <name type="scientific">Lentilactobacillus parabuchneri</name>
    <dbReference type="NCBI Taxonomy" id="152331"/>
    <lineage>
        <taxon>Bacteria</taxon>
        <taxon>Bacillati</taxon>
        <taxon>Bacillota</taxon>
        <taxon>Bacilli</taxon>
        <taxon>Lactobacillales</taxon>
        <taxon>Lactobacillaceae</taxon>
        <taxon>Lentilactobacillus</taxon>
    </lineage>
</organism>
<feature type="region of interest" description="Disordered" evidence="1">
    <location>
        <begin position="1"/>
        <end position="23"/>
    </location>
</feature>
<protein>
    <recommendedName>
        <fullName evidence="2">Fatty acid kinase subunit A-like C-terminal domain-containing protein</fullName>
    </recommendedName>
</protein>
<dbReference type="InterPro" id="IPR033470">
    <property type="entry name" value="FakA-like_C"/>
</dbReference>
<gene>
    <name evidence="3" type="ORF">GKC44_11730</name>
</gene>
<sequence length="242" mass="26144">DDETPDQDDSPIQRAESISTQQPVSDTAIISVSSGKGLNELFQSLGVNYIVSGGQTMNPSTEDIVNAIKNTNAKQAIVLPNNKNIFLAAEQAAEVVDIPTVIVHSKTISQGITAMLGFNPENSLEDNQKAMEDNLPTVKSGQVTTAIRDTKINNLEIKKDQFMGIVDGDISTVGDDLVETAIQMVQKMLDEDSEAITIIYGDGADQALAEKVQDGILKLDDELEVEIHEGDQPVYPFLISVE</sequence>
<feature type="domain" description="Fatty acid kinase subunit A-like C-terminal" evidence="2">
    <location>
        <begin position="1"/>
        <end position="242"/>
    </location>
</feature>
<dbReference type="InterPro" id="IPR050270">
    <property type="entry name" value="DegV_domain_contain"/>
</dbReference>
<reference evidence="3 4" key="1">
    <citation type="submission" date="2019-11" db="EMBL/GenBank/DDBJ databases">
        <title>Draft Genome Sequence of Plant Growth-Promoting Rhizosphere-Associated Bacteria.</title>
        <authorList>
            <person name="Vasilyev I.Y."/>
            <person name="Radchenko V."/>
            <person name="Ilnitskaya E.V."/>
        </authorList>
    </citation>
    <scope>NUCLEOTIDE SEQUENCE [LARGE SCALE GENOMIC DNA]</scope>
    <source>
        <strain evidence="3 4">VRA_07sq_f</strain>
    </source>
</reference>
<dbReference type="AlphaFoldDB" id="A0A844EMY8"/>
<accession>A0A844EMY8</accession>
<dbReference type="Proteomes" id="UP000491237">
    <property type="component" value="Unassembled WGS sequence"/>
</dbReference>
<evidence type="ECO:0000259" key="2">
    <source>
        <dbReference type="SMART" id="SM01121"/>
    </source>
</evidence>
<feature type="non-terminal residue" evidence="3">
    <location>
        <position position="1"/>
    </location>
</feature>
<evidence type="ECO:0000313" key="3">
    <source>
        <dbReference type="EMBL" id="MSE21890.1"/>
    </source>
</evidence>
<evidence type="ECO:0000313" key="4">
    <source>
        <dbReference type="Proteomes" id="UP000491237"/>
    </source>
</evidence>
<dbReference type="EMBL" id="WKKY01000669">
    <property type="protein sequence ID" value="MSE21890.1"/>
    <property type="molecule type" value="Genomic_DNA"/>
</dbReference>
<dbReference type="SMART" id="SM01121">
    <property type="entry name" value="Dak1_2"/>
    <property type="match status" value="1"/>
</dbReference>